<accession>A0A1B3XTM4</accession>
<dbReference type="Pfam" id="PF19124">
    <property type="entry name" value="DUF5808"/>
    <property type="match status" value="1"/>
</dbReference>
<feature type="domain" description="DUF1648" evidence="2">
    <location>
        <begin position="146"/>
        <end position="185"/>
    </location>
</feature>
<feature type="transmembrane region" description="Helical" evidence="1">
    <location>
        <begin position="139"/>
        <end position="157"/>
    </location>
</feature>
<evidence type="ECO:0000313" key="5">
    <source>
        <dbReference type="Proteomes" id="UP000077926"/>
    </source>
</evidence>
<dbReference type="STRING" id="264697.ABE28_019540"/>
<reference evidence="4 5" key="1">
    <citation type="submission" date="2016-08" db="EMBL/GenBank/DDBJ databases">
        <title>Complete genome sequence of Bacillus muralis G25-68, a strain with toxicity to nematodes.</title>
        <authorList>
            <person name="Zheng Z."/>
        </authorList>
    </citation>
    <scope>NUCLEOTIDE SEQUENCE [LARGE SCALE GENOMIC DNA]</scope>
    <source>
        <strain evidence="4 5">G25-68</strain>
    </source>
</reference>
<feature type="transmembrane region" description="Helical" evidence="1">
    <location>
        <begin position="81"/>
        <end position="102"/>
    </location>
</feature>
<organism evidence="4 5">
    <name type="scientific">Peribacillus muralis</name>
    <dbReference type="NCBI Taxonomy" id="264697"/>
    <lineage>
        <taxon>Bacteria</taxon>
        <taxon>Bacillati</taxon>
        <taxon>Bacillota</taxon>
        <taxon>Bacilli</taxon>
        <taxon>Bacillales</taxon>
        <taxon>Bacillaceae</taxon>
        <taxon>Peribacillus</taxon>
    </lineage>
</organism>
<evidence type="ECO:0000256" key="1">
    <source>
        <dbReference type="SAM" id="Phobius"/>
    </source>
</evidence>
<feature type="transmembrane region" description="Helical" evidence="1">
    <location>
        <begin position="188"/>
        <end position="208"/>
    </location>
</feature>
<feature type="transmembrane region" description="Helical" evidence="1">
    <location>
        <begin position="6"/>
        <end position="24"/>
    </location>
</feature>
<dbReference type="PIRSF" id="PIRSF032908">
    <property type="entry name" value="UCP032908"/>
    <property type="match status" value="1"/>
</dbReference>
<dbReference type="RefSeq" id="WP_064465538.1">
    <property type="nucleotide sequence ID" value="NZ_CP017080.1"/>
</dbReference>
<dbReference type="OrthoDB" id="157646at2"/>
<dbReference type="GO" id="GO:0009636">
    <property type="term" value="P:response to toxic substance"/>
    <property type="evidence" value="ECO:0007669"/>
    <property type="project" value="TreeGrafter"/>
</dbReference>
<name>A0A1B3XTM4_9BACI</name>
<keyword evidence="1" id="KW-0812">Transmembrane</keyword>
<dbReference type="Pfam" id="PF07853">
    <property type="entry name" value="DUF1648"/>
    <property type="match status" value="1"/>
</dbReference>
<keyword evidence="1" id="KW-0472">Membrane</keyword>
<keyword evidence="1" id="KW-1133">Transmembrane helix</keyword>
<keyword evidence="5" id="KW-1185">Reference proteome</keyword>
<feature type="transmembrane region" description="Helical" evidence="1">
    <location>
        <begin position="345"/>
        <end position="367"/>
    </location>
</feature>
<dbReference type="Proteomes" id="UP000077926">
    <property type="component" value="Chromosome"/>
</dbReference>
<protein>
    <recommendedName>
        <fullName evidence="6">DUF1648 domain-containing protein</fullName>
    </recommendedName>
</protein>
<evidence type="ECO:0008006" key="6">
    <source>
        <dbReference type="Google" id="ProtNLM"/>
    </source>
</evidence>
<dbReference type="AlphaFoldDB" id="A0A1B3XTM4"/>
<evidence type="ECO:0000259" key="2">
    <source>
        <dbReference type="Pfam" id="PF07853"/>
    </source>
</evidence>
<evidence type="ECO:0000259" key="3">
    <source>
        <dbReference type="Pfam" id="PF19124"/>
    </source>
</evidence>
<dbReference type="PANTHER" id="PTHR37810:SF5">
    <property type="entry name" value="IMMUNITY PROTEIN SDPI"/>
    <property type="match status" value="1"/>
</dbReference>
<dbReference type="InterPro" id="IPR014574">
    <property type="entry name" value="UCP032908"/>
</dbReference>
<dbReference type="EMBL" id="CP017080">
    <property type="protein sequence ID" value="AOH56566.1"/>
    <property type="molecule type" value="Genomic_DNA"/>
</dbReference>
<dbReference type="InterPro" id="IPR043831">
    <property type="entry name" value="DUF5808"/>
</dbReference>
<feature type="transmembrane region" description="Helical" evidence="1">
    <location>
        <begin position="264"/>
        <end position="287"/>
    </location>
</feature>
<feature type="transmembrane region" description="Helical" evidence="1">
    <location>
        <begin position="50"/>
        <end position="69"/>
    </location>
</feature>
<dbReference type="InterPro" id="IPR012867">
    <property type="entry name" value="DUF1648"/>
</dbReference>
<proteinExistence type="predicted"/>
<dbReference type="KEGG" id="bmur:ABE28_019540"/>
<evidence type="ECO:0000313" key="4">
    <source>
        <dbReference type="EMBL" id="AOH56566.1"/>
    </source>
</evidence>
<dbReference type="PANTHER" id="PTHR37810">
    <property type="entry name" value="IMMUNITY PROTEIN SDPI"/>
    <property type="match status" value="1"/>
</dbReference>
<gene>
    <name evidence="4" type="ORF">ABE28_019540</name>
</gene>
<feature type="transmembrane region" description="Helical" evidence="1">
    <location>
        <begin position="229"/>
        <end position="252"/>
    </location>
</feature>
<sequence>MSLSIFLVTLAFIILLQAAIPFLLKQTIVFGVTIPENHMKERAISSYKRFYSATILITGFLALIVYFLWAKNRTLSEDHVVFAGLAIQFGVLLLSMTMYLYFHAKITKLKRTYKWGEGLKQVRIADLTSHAKDEMLPSYMFAFPALITAGLLVYTASQYDQLPAMIPTHWDIAGQPDAFSPKTPFSTISALLILLVIQGMMLGINVMTKRSGIKLTSAKKKSSHIQQLAFRKYSSWFLFLTTVLITILFGFLQLVTIQGGMGNAALMAAMPLGFLLIMLIVTAVYAFKVGQSGSRIRVAAEDEEAIDAAYVDDDQYWKAGIFYVNKNDPSIFVEKRFGVGWSINFGNPIGYIFIIGSVLLILLISFFL</sequence>
<feature type="domain" description="DUF5808" evidence="3">
    <location>
        <begin position="326"/>
        <end position="351"/>
    </location>
</feature>